<keyword evidence="2" id="KW-1185">Reference proteome</keyword>
<protein>
    <submittedName>
        <fullName evidence="1">Uncharacterized protein</fullName>
    </submittedName>
</protein>
<proteinExistence type="predicted"/>
<accession>A0ABU7C8T0</accession>
<reference evidence="1 2" key="1">
    <citation type="submission" date="2021-07" db="EMBL/GenBank/DDBJ databases">
        <authorList>
            <person name="Palmer J.M."/>
        </authorList>
    </citation>
    <scope>NUCLEOTIDE SEQUENCE [LARGE SCALE GENOMIC DNA]</scope>
    <source>
        <strain evidence="1 2">AT_MEX2019</strain>
        <tissue evidence="1">Muscle</tissue>
    </source>
</reference>
<evidence type="ECO:0000313" key="2">
    <source>
        <dbReference type="Proteomes" id="UP001345963"/>
    </source>
</evidence>
<comment type="caution">
    <text evidence="1">The sequence shown here is derived from an EMBL/GenBank/DDBJ whole genome shotgun (WGS) entry which is preliminary data.</text>
</comment>
<dbReference type="EMBL" id="JAHUTI010083262">
    <property type="protein sequence ID" value="MED6259352.1"/>
    <property type="molecule type" value="Genomic_DNA"/>
</dbReference>
<evidence type="ECO:0000313" key="1">
    <source>
        <dbReference type="EMBL" id="MED6259352.1"/>
    </source>
</evidence>
<organism evidence="1 2">
    <name type="scientific">Ataeniobius toweri</name>
    <dbReference type="NCBI Taxonomy" id="208326"/>
    <lineage>
        <taxon>Eukaryota</taxon>
        <taxon>Metazoa</taxon>
        <taxon>Chordata</taxon>
        <taxon>Craniata</taxon>
        <taxon>Vertebrata</taxon>
        <taxon>Euteleostomi</taxon>
        <taxon>Actinopterygii</taxon>
        <taxon>Neopterygii</taxon>
        <taxon>Teleostei</taxon>
        <taxon>Neoteleostei</taxon>
        <taxon>Acanthomorphata</taxon>
        <taxon>Ovalentaria</taxon>
        <taxon>Atherinomorphae</taxon>
        <taxon>Cyprinodontiformes</taxon>
        <taxon>Goodeidae</taxon>
        <taxon>Ataeniobius</taxon>
    </lineage>
</organism>
<name>A0ABU7C8T0_9TELE</name>
<sequence length="157" mass="18090">MSGFFMYVYVQIYQLIKNYFCCFNSEDDVLQLLAGHVDTEKQFKICVTCDDLLQKGFLQWQRQKRFPQSTDLVILSLGRQELTPVALRKMFLTEMIHGIDRKGKSQIYSICDLDNGLYKVVGSVLHKEVQLLVSSETGITSFLSLRTLILSKSHLKI</sequence>
<dbReference type="Proteomes" id="UP001345963">
    <property type="component" value="Unassembled WGS sequence"/>
</dbReference>
<gene>
    <name evidence="1" type="ORF">ATANTOWER_021383</name>
</gene>